<evidence type="ECO:0000256" key="1">
    <source>
        <dbReference type="SAM" id="Phobius"/>
    </source>
</evidence>
<accession>A0ABS6V652</accession>
<keyword evidence="1" id="KW-0812">Transmembrane</keyword>
<evidence type="ECO:0000313" key="3">
    <source>
        <dbReference type="Proteomes" id="UP000698028"/>
    </source>
</evidence>
<sequence>MMVRWIKIALVACIGLQALFYVLHNLANLGAAHGALSYVLSGADHVVYPDTAFFHVGNSTLAWLPLAMVFAGEFLVGIFGLKGAVRMFRARNAEAEVFHEAKRDGVIAAGLALLVWFGLFMTFGAAFFQMWQTEVGAGSMEGAFMYAVVSAVAMLFVCLTED</sequence>
<feature type="transmembrane region" description="Helical" evidence="1">
    <location>
        <begin position="106"/>
        <end position="131"/>
    </location>
</feature>
<protein>
    <submittedName>
        <fullName evidence="2">DUF2165 domain-containing protein</fullName>
    </submittedName>
</protein>
<name>A0ABS6V652_9SPHN</name>
<dbReference type="Pfam" id="PF09933">
    <property type="entry name" value="DUF2165"/>
    <property type="match status" value="1"/>
</dbReference>
<feature type="transmembrane region" description="Helical" evidence="1">
    <location>
        <begin position="143"/>
        <end position="160"/>
    </location>
</feature>
<dbReference type="Proteomes" id="UP000698028">
    <property type="component" value="Unassembled WGS sequence"/>
</dbReference>
<gene>
    <name evidence="2" type="ORF">KTQ36_06980</name>
</gene>
<dbReference type="InterPro" id="IPR018681">
    <property type="entry name" value="DUF2165_transmembrane"/>
</dbReference>
<keyword evidence="1" id="KW-1133">Transmembrane helix</keyword>
<evidence type="ECO:0000313" key="2">
    <source>
        <dbReference type="EMBL" id="MBW0145039.1"/>
    </source>
</evidence>
<comment type="caution">
    <text evidence="2">The sequence shown here is derived from an EMBL/GenBank/DDBJ whole genome shotgun (WGS) entry which is preliminary data.</text>
</comment>
<dbReference type="RefSeq" id="WP_218632979.1">
    <property type="nucleotide sequence ID" value="NZ_JAHVAH010000001.1"/>
</dbReference>
<dbReference type="EMBL" id="JAHVAH010000001">
    <property type="protein sequence ID" value="MBW0145039.1"/>
    <property type="molecule type" value="Genomic_DNA"/>
</dbReference>
<keyword evidence="3" id="KW-1185">Reference proteome</keyword>
<proteinExistence type="predicted"/>
<organism evidence="2 3">
    <name type="scientific">Sphingomicrobium clamense</name>
    <dbReference type="NCBI Taxonomy" id="2851013"/>
    <lineage>
        <taxon>Bacteria</taxon>
        <taxon>Pseudomonadati</taxon>
        <taxon>Pseudomonadota</taxon>
        <taxon>Alphaproteobacteria</taxon>
        <taxon>Sphingomonadales</taxon>
        <taxon>Sphingomonadaceae</taxon>
        <taxon>Sphingomicrobium</taxon>
    </lineage>
</organism>
<reference evidence="2 3" key="1">
    <citation type="submission" date="2021-07" db="EMBL/GenBank/DDBJ databases">
        <title>The draft genome sequence of Sphingomicrobium sp. B8.</title>
        <authorList>
            <person name="Mu L."/>
        </authorList>
    </citation>
    <scope>NUCLEOTIDE SEQUENCE [LARGE SCALE GENOMIC DNA]</scope>
    <source>
        <strain evidence="2 3">B8</strain>
    </source>
</reference>
<feature type="transmembrane region" description="Helical" evidence="1">
    <location>
        <begin position="61"/>
        <end position="85"/>
    </location>
</feature>
<keyword evidence="1" id="KW-0472">Membrane</keyword>